<sequence>MEINVTVDDQLYTICAWKEPNGKTSLRVYVHPTKRLILDQKASNAVCIQTVDASKEGGKDE</sequence>
<gene>
    <name evidence="1" type="ORF">S01H1_04326</name>
</gene>
<dbReference type="EMBL" id="BARS01002292">
    <property type="protein sequence ID" value="GAF83857.1"/>
    <property type="molecule type" value="Genomic_DNA"/>
</dbReference>
<protein>
    <submittedName>
        <fullName evidence="1">Uncharacterized protein</fullName>
    </submittedName>
</protein>
<comment type="caution">
    <text evidence="1">The sequence shown here is derived from an EMBL/GenBank/DDBJ whole genome shotgun (WGS) entry which is preliminary data.</text>
</comment>
<reference evidence="1" key="1">
    <citation type="journal article" date="2014" name="Front. Microbiol.">
        <title>High frequency of phylogenetically diverse reductive dehalogenase-homologous genes in deep subseafloor sedimentary metagenomes.</title>
        <authorList>
            <person name="Kawai M."/>
            <person name="Futagami T."/>
            <person name="Toyoda A."/>
            <person name="Takaki Y."/>
            <person name="Nishi S."/>
            <person name="Hori S."/>
            <person name="Arai W."/>
            <person name="Tsubouchi T."/>
            <person name="Morono Y."/>
            <person name="Uchiyama I."/>
            <person name="Ito T."/>
            <person name="Fujiyama A."/>
            <person name="Inagaki F."/>
            <person name="Takami H."/>
        </authorList>
    </citation>
    <scope>NUCLEOTIDE SEQUENCE</scope>
    <source>
        <strain evidence="1">Expedition CK06-06</strain>
    </source>
</reference>
<evidence type="ECO:0000313" key="1">
    <source>
        <dbReference type="EMBL" id="GAF83857.1"/>
    </source>
</evidence>
<name>X0T6P2_9ZZZZ</name>
<accession>X0T6P2</accession>
<proteinExistence type="predicted"/>
<organism evidence="1">
    <name type="scientific">marine sediment metagenome</name>
    <dbReference type="NCBI Taxonomy" id="412755"/>
    <lineage>
        <taxon>unclassified sequences</taxon>
        <taxon>metagenomes</taxon>
        <taxon>ecological metagenomes</taxon>
    </lineage>
</organism>
<dbReference type="AlphaFoldDB" id="X0T6P2"/>